<gene>
    <name evidence="4" type="ORF">J9260_18200</name>
</gene>
<evidence type="ECO:0000259" key="3">
    <source>
        <dbReference type="Pfam" id="PF01051"/>
    </source>
</evidence>
<dbReference type="GO" id="GO:0006270">
    <property type="term" value="P:DNA replication initiation"/>
    <property type="evidence" value="ECO:0007669"/>
    <property type="project" value="InterPro"/>
</dbReference>
<evidence type="ECO:0000256" key="2">
    <source>
        <dbReference type="SAM" id="MobiDB-lite"/>
    </source>
</evidence>
<dbReference type="Gene3D" id="1.10.10.10">
    <property type="entry name" value="Winged helix-like DNA-binding domain superfamily/Winged helix DNA-binding domain"/>
    <property type="match status" value="2"/>
</dbReference>
<dbReference type="KEGG" id="tun:J9260_18200"/>
<dbReference type="EMBL" id="CP072796">
    <property type="protein sequence ID" value="QTR55453.1"/>
    <property type="molecule type" value="Genomic_DNA"/>
</dbReference>
<dbReference type="SUPFAM" id="SSF46785">
    <property type="entry name" value="Winged helix' DNA-binding domain"/>
    <property type="match status" value="2"/>
</dbReference>
<sequence>MVEEQRIDDSYISKNARPGETWEQARKRLQSTPPPTGEIIERSRLSPPPDNLQTIYGHDGEIHLAKALVKAAHGLTIHQTRLIRYAVSKIHPTAPQPSQLVVRIVAVDYAEKMGVKGSKNFYRDLQEAADALFNRYITITRETPKGRTTEKIHWVSSAKYHTGEGWVELRFSPEVSPSLSMLNNGDKIIYKLQSTVDLKSTYSWRLYELLMQWKDTKRLLISVEDYRNSLDVPESYIYGDIKAHCIDKPIKELKAKCHMDIEFKAIKDKENKKRVGSLEFSWKYAEQIDMPLEGGETPKKKRGRKPKEA</sequence>
<feature type="region of interest" description="Disordered" evidence="2">
    <location>
        <begin position="1"/>
        <end position="49"/>
    </location>
</feature>
<evidence type="ECO:0000256" key="1">
    <source>
        <dbReference type="ARBA" id="ARBA00038283"/>
    </source>
</evidence>
<feature type="domain" description="Initiator Rep protein WH1" evidence="3">
    <location>
        <begin position="65"/>
        <end position="211"/>
    </location>
</feature>
<organism evidence="4 5">
    <name type="scientific">Thiothrix unzii</name>
    <dbReference type="NCBI Taxonomy" id="111769"/>
    <lineage>
        <taxon>Bacteria</taxon>
        <taxon>Pseudomonadati</taxon>
        <taxon>Pseudomonadota</taxon>
        <taxon>Gammaproteobacteria</taxon>
        <taxon>Thiotrichales</taxon>
        <taxon>Thiotrichaceae</taxon>
        <taxon>Thiothrix</taxon>
    </lineage>
</organism>
<dbReference type="InterPro" id="IPR036388">
    <property type="entry name" value="WH-like_DNA-bd_sf"/>
</dbReference>
<geneLocation type="plasmid" evidence="4 5">
    <name>pTunz1</name>
</geneLocation>
<dbReference type="GO" id="GO:0003887">
    <property type="term" value="F:DNA-directed DNA polymerase activity"/>
    <property type="evidence" value="ECO:0007669"/>
    <property type="project" value="InterPro"/>
</dbReference>
<accession>A0A975FD52</accession>
<protein>
    <submittedName>
        <fullName evidence="4">Replication initiation protein</fullName>
    </submittedName>
</protein>
<dbReference type="Pfam" id="PF21205">
    <property type="entry name" value="Rep3_C"/>
    <property type="match status" value="1"/>
</dbReference>
<evidence type="ECO:0000313" key="5">
    <source>
        <dbReference type="Proteomes" id="UP000672009"/>
    </source>
</evidence>
<dbReference type="InterPro" id="IPR036390">
    <property type="entry name" value="WH_DNA-bd_sf"/>
</dbReference>
<proteinExistence type="inferred from homology"/>
<keyword evidence="5" id="KW-1185">Reference proteome</keyword>
<reference evidence="4" key="1">
    <citation type="submission" date="2021-04" db="EMBL/GenBank/DDBJ databases">
        <title>Genomics, taxonomy and metabolism of representatives of sulfur bacteria of the genus Thiothrix: Thiothrix fructosivorans QT, Thiothrix unzii A1T and three new species, Thiothrix subterranea sp. nov., Thiothrix litoralis sp. nov. and 'Candidatus Thiothrix anitrata' sp. nov.</title>
        <authorList>
            <person name="Ravin N.V."/>
            <person name="Smolyakov D."/>
            <person name="Rudenko T.S."/>
            <person name="Mardanov A.V."/>
            <person name="Beletsky A.V."/>
            <person name="Markov N.D."/>
            <person name="Fomenkov A.I."/>
            <person name="Roberts R.J."/>
            <person name="Karnachuk O.V."/>
            <person name="Novikov A."/>
            <person name="Grabovich M.Y."/>
        </authorList>
    </citation>
    <scope>NUCLEOTIDE SEQUENCE</scope>
    <source>
        <strain evidence="4">A1</strain>
        <plasmid evidence="4">pTunz1</plasmid>
    </source>
</reference>
<dbReference type="AlphaFoldDB" id="A0A975FD52"/>
<dbReference type="Proteomes" id="UP000672009">
    <property type="component" value="Plasmid pTunz1"/>
</dbReference>
<dbReference type="RefSeq" id="WP_210220916.1">
    <property type="nucleotide sequence ID" value="NZ_CP072796.1"/>
</dbReference>
<evidence type="ECO:0000313" key="4">
    <source>
        <dbReference type="EMBL" id="QTR55453.1"/>
    </source>
</evidence>
<feature type="compositionally biased region" description="Basic and acidic residues" evidence="2">
    <location>
        <begin position="1"/>
        <end position="11"/>
    </location>
</feature>
<comment type="similarity">
    <text evidence="1">Belongs to the initiator RepB protein family.</text>
</comment>
<keyword evidence="4" id="KW-0614">Plasmid</keyword>
<dbReference type="InterPro" id="IPR000525">
    <property type="entry name" value="Initiator_Rep_WH1"/>
</dbReference>
<dbReference type="Pfam" id="PF01051">
    <property type="entry name" value="Rep3_N"/>
    <property type="match status" value="1"/>
</dbReference>
<name>A0A975FD52_9GAMM</name>